<dbReference type="InterPro" id="IPR015943">
    <property type="entry name" value="WD40/YVTN_repeat-like_dom_sf"/>
</dbReference>
<dbReference type="CTD" id="166979"/>
<dbReference type="GO" id="GO:1990757">
    <property type="term" value="F:ubiquitin ligase activator activity"/>
    <property type="evidence" value="ECO:0007669"/>
    <property type="project" value="TreeGrafter"/>
</dbReference>
<evidence type="ECO:0000313" key="6">
    <source>
        <dbReference type="Proteomes" id="UP000515140"/>
    </source>
</evidence>
<keyword evidence="7" id="KW-0132">Cell division</keyword>
<dbReference type="KEGG" id="pcw:110215582"/>
<dbReference type="GO" id="GO:0031145">
    <property type="term" value="P:anaphase-promoting complex-dependent catabolic process"/>
    <property type="evidence" value="ECO:0007669"/>
    <property type="project" value="TreeGrafter"/>
</dbReference>
<proteinExistence type="inferred from homology"/>
<comment type="similarity">
    <text evidence="1">Belongs to the WD repeat CDC20/Fizzy family.</text>
</comment>
<evidence type="ECO:0000256" key="3">
    <source>
        <dbReference type="ARBA" id="ARBA00022737"/>
    </source>
</evidence>
<dbReference type="GO" id="GO:0051301">
    <property type="term" value="P:cell division"/>
    <property type="evidence" value="ECO:0007669"/>
    <property type="project" value="UniProtKB-KW"/>
</dbReference>
<dbReference type="RefSeq" id="XP_020852854.1">
    <property type="nucleotide sequence ID" value="XM_020997195.1"/>
</dbReference>
<accession>A0A6P5L7Y0</accession>
<dbReference type="GeneID" id="110215582"/>
<dbReference type="SMART" id="SM00320">
    <property type="entry name" value="WD40"/>
    <property type="match status" value="5"/>
</dbReference>
<keyword evidence="2 4" id="KW-0853">WD repeat</keyword>
<dbReference type="GO" id="GO:0005680">
    <property type="term" value="C:anaphase-promoting complex"/>
    <property type="evidence" value="ECO:0007669"/>
    <property type="project" value="TreeGrafter"/>
</dbReference>
<dbReference type="PROSITE" id="PS50082">
    <property type="entry name" value="WD_REPEATS_2"/>
    <property type="match status" value="3"/>
</dbReference>
<gene>
    <name evidence="7" type="primary">CDC20B</name>
</gene>
<dbReference type="PROSITE" id="PS50294">
    <property type="entry name" value="WD_REPEATS_REGION"/>
    <property type="match status" value="2"/>
</dbReference>
<dbReference type="GO" id="GO:0010997">
    <property type="term" value="F:anaphase-promoting complex binding"/>
    <property type="evidence" value="ECO:0007669"/>
    <property type="project" value="InterPro"/>
</dbReference>
<feature type="domain" description="CDC20/Fizzy WD40" evidence="5">
    <location>
        <begin position="229"/>
        <end position="517"/>
    </location>
</feature>
<dbReference type="Pfam" id="PF24807">
    <property type="entry name" value="WD40_CDC20-Fz"/>
    <property type="match status" value="1"/>
</dbReference>
<dbReference type="InterPro" id="IPR033010">
    <property type="entry name" value="Cdc20/Fizzy"/>
</dbReference>
<dbReference type="Proteomes" id="UP000515140">
    <property type="component" value="Unplaced"/>
</dbReference>
<evidence type="ECO:0000256" key="4">
    <source>
        <dbReference type="PROSITE-ProRule" id="PRU00221"/>
    </source>
</evidence>
<feature type="repeat" description="WD" evidence="4">
    <location>
        <begin position="271"/>
        <end position="312"/>
    </location>
</feature>
<dbReference type="InterPro" id="IPR001680">
    <property type="entry name" value="WD40_rpt"/>
</dbReference>
<dbReference type="Gene3D" id="2.130.10.10">
    <property type="entry name" value="YVTN repeat-like/Quinoprotein amine dehydrogenase"/>
    <property type="match status" value="1"/>
</dbReference>
<feature type="repeat" description="WD" evidence="4">
    <location>
        <begin position="486"/>
        <end position="520"/>
    </location>
</feature>
<feature type="repeat" description="WD" evidence="4">
    <location>
        <begin position="353"/>
        <end position="384"/>
    </location>
</feature>
<organism evidence="6 7">
    <name type="scientific">Phascolarctos cinereus</name>
    <name type="common">Koala</name>
    <dbReference type="NCBI Taxonomy" id="38626"/>
    <lineage>
        <taxon>Eukaryota</taxon>
        <taxon>Metazoa</taxon>
        <taxon>Chordata</taxon>
        <taxon>Craniata</taxon>
        <taxon>Vertebrata</taxon>
        <taxon>Euteleostomi</taxon>
        <taxon>Mammalia</taxon>
        <taxon>Metatheria</taxon>
        <taxon>Diprotodontia</taxon>
        <taxon>Phascolarctidae</taxon>
        <taxon>Phascolarctos</taxon>
    </lineage>
</organism>
<keyword evidence="3" id="KW-0677">Repeat</keyword>
<dbReference type="InParanoid" id="A0A6P5L7Y0"/>
<dbReference type="AlphaFoldDB" id="A0A6P5L7Y0"/>
<dbReference type="PANTHER" id="PTHR19918">
    <property type="entry name" value="CELL DIVISION CYCLE 20 CDC20 FIZZY -RELATED"/>
    <property type="match status" value="1"/>
</dbReference>
<dbReference type="SUPFAM" id="SSF50978">
    <property type="entry name" value="WD40 repeat-like"/>
    <property type="match status" value="1"/>
</dbReference>
<name>A0A6P5L7Y0_PHACI</name>
<dbReference type="InterPro" id="IPR036322">
    <property type="entry name" value="WD40_repeat_dom_sf"/>
</dbReference>
<evidence type="ECO:0000256" key="2">
    <source>
        <dbReference type="ARBA" id="ARBA00022574"/>
    </source>
</evidence>
<evidence type="ECO:0000259" key="5">
    <source>
        <dbReference type="Pfam" id="PF24807"/>
    </source>
</evidence>
<keyword evidence="6" id="KW-1185">Reference proteome</keyword>
<keyword evidence="7" id="KW-0131">Cell cycle</keyword>
<dbReference type="PANTHER" id="PTHR19918:SF4">
    <property type="entry name" value="CELL DIVISION CYCLE PROTEIN 20 HOMOLOG B"/>
    <property type="match status" value="1"/>
</dbReference>
<dbReference type="GO" id="GO:1905786">
    <property type="term" value="P:positive regulation of anaphase-promoting complex-dependent catabolic process"/>
    <property type="evidence" value="ECO:0007669"/>
    <property type="project" value="TreeGrafter"/>
</dbReference>
<evidence type="ECO:0000256" key="1">
    <source>
        <dbReference type="ARBA" id="ARBA00006445"/>
    </source>
</evidence>
<protein>
    <submittedName>
        <fullName evidence="7">Cell division cycle protein 20 homolog B</fullName>
    </submittedName>
</protein>
<dbReference type="FunCoup" id="A0A6P5L7Y0">
    <property type="interactions" value="10"/>
</dbReference>
<dbReference type="InterPro" id="IPR056150">
    <property type="entry name" value="WD40_CDC20-Fz"/>
</dbReference>
<evidence type="ECO:0000313" key="7">
    <source>
        <dbReference type="RefSeq" id="XP_020852854.1"/>
    </source>
</evidence>
<sequence>MEWKLQRFASRRVRTEEEMLWENVMKKFAKGIKLNRNQSLQKDSKASNAVDTTYSNFKSNIVKRQTAEVPVASSPIATRGQQVSTGNCAAYPFREDHSLDDQTDASGSELERTQEEMTMILGSPSDQFWKTCAVAKLGRNDDALRCRESSNIQWRNWQKNVALKSQRCITPLPSLPKEPWNVTGKMQICERPKCFWKGCRGGIHREESVHHQSFSDVTLQPEVKIHLTGLRDDYYLNILDWNSEGLLALALGSAVHIWNGEGHDRMGSIDLSPWSNYISSVSWIKEGASLAIGTSEGEIQLWDMVTKKRLRNMVGHISVVGALSWNHCVLSSGSRLGHIHHYDVRIAQHHIGTLRHKRAICALKWSPSGKLLSSGCIDGLLNIWPYDPGAKFCQPLKVLHHSTAVKAMNWCPWQSEILAVGGGMNDGHLHVWDMDTENSIQTPCTKSQICSLIWLPKTKEIATGLGIPKNEVTLWNYPLLTQSGGFFGHRCRVLHLALSPDQSKVFSVAADGTAYVWRCC</sequence>
<reference evidence="7" key="1">
    <citation type="submission" date="2025-08" db="UniProtKB">
        <authorList>
            <consortium name="RefSeq"/>
        </authorList>
    </citation>
    <scope>IDENTIFICATION</scope>
    <source>
        <tissue evidence="7">Spleen</tissue>
    </source>
</reference>